<organism evidence="1 2">
    <name type="scientific">Dreissena polymorpha</name>
    <name type="common">Zebra mussel</name>
    <name type="synonym">Mytilus polymorpha</name>
    <dbReference type="NCBI Taxonomy" id="45954"/>
    <lineage>
        <taxon>Eukaryota</taxon>
        <taxon>Metazoa</taxon>
        <taxon>Spiralia</taxon>
        <taxon>Lophotrochozoa</taxon>
        <taxon>Mollusca</taxon>
        <taxon>Bivalvia</taxon>
        <taxon>Autobranchia</taxon>
        <taxon>Heteroconchia</taxon>
        <taxon>Euheterodonta</taxon>
        <taxon>Imparidentia</taxon>
        <taxon>Neoheterodontei</taxon>
        <taxon>Myida</taxon>
        <taxon>Dreissenoidea</taxon>
        <taxon>Dreissenidae</taxon>
        <taxon>Dreissena</taxon>
    </lineage>
</organism>
<reference evidence="1" key="1">
    <citation type="journal article" date="2019" name="bioRxiv">
        <title>The Genome of the Zebra Mussel, Dreissena polymorpha: A Resource for Invasive Species Research.</title>
        <authorList>
            <person name="McCartney M.A."/>
            <person name="Auch B."/>
            <person name="Kono T."/>
            <person name="Mallez S."/>
            <person name="Zhang Y."/>
            <person name="Obille A."/>
            <person name="Becker A."/>
            <person name="Abrahante J.E."/>
            <person name="Garbe J."/>
            <person name="Badalamenti J.P."/>
            <person name="Herman A."/>
            <person name="Mangelson H."/>
            <person name="Liachko I."/>
            <person name="Sullivan S."/>
            <person name="Sone E.D."/>
            <person name="Koren S."/>
            <person name="Silverstein K.A.T."/>
            <person name="Beckman K.B."/>
            <person name="Gohl D.M."/>
        </authorList>
    </citation>
    <scope>NUCLEOTIDE SEQUENCE</scope>
    <source>
        <strain evidence="1">Duluth1</strain>
        <tissue evidence="1">Whole animal</tissue>
    </source>
</reference>
<accession>A0A9D4LC50</accession>
<comment type="caution">
    <text evidence="1">The sequence shown here is derived from an EMBL/GenBank/DDBJ whole genome shotgun (WGS) entry which is preliminary data.</text>
</comment>
<dbReference type="AlphaFoldDB" id="A0A9D4LC50"/>
<keyword evidence="2" id="KW-1185">Reference proteome</keyword>
<dbReference type="EMBL" id="JAIWYP010000003">
    <property type="protein sequence ID" value="KAH3855099.1"/>
    <property type="molecule type" value="Genomic_DNA"/>
</dbReference>
<dbReference type="Proteomes" id="UP000828390">
    <property type="component" value="Unassembled WGS sequence"/>
</dbReference>
<evidence type="ECO:0000313" key="2">
    <source>
        <dbReference type="Proteomes" id="UP000828390"/>
    </source>
</evidence>
<proteinExistence type="predicted"/>
<protein>
    <submittedName>
        <fullName evidence="1">Uncharacterized protein</fullName>
    </submittedName>
</protein>
<gene>
    <name evidence="1" type="ORF">DPMN_097660</name>
</gene>
<evidence type="ECO:0000313" key="1">
    <source>
        <dbReference type="EMBL" id="KAH3855099.1"/>
    </source>
</evidence>
<reference evidence="1" key="2">
    <citation type="submission" date="2020-11" db="EMBL/GenBank/DDBJ databases">
        <authorList>
            <person name="McCartney M.A."/>
            <person name="Auch B."/>
            <person name="Kono T."/>
            <person name="Mallez S."/>
            <person name="Becker A."/>
            <person name="Gohl D.M."/>
            <person name="Silverstein K.A.T."/>
            <person name="Koren S."/>
            <person name="Bechman K.B."/>
            <person name="Herman A."/>
            <person name="Abrahante J.E."/>
            <person name="Garbe J."/>
        </authorList>
    </citation>
    <scope>NUCLEOTIDE SEQUENCE</scope>
    <source>
        <strain evidence="1">Duluth1</strain>
        <tissue evidence="1">Whole animal</tissue>
    </source>
</reference>
<sequence>MLLKSLLLIYAKGEMVSNASIDTSGEKDYELPIEQLVALVSDGLNEKKTIWRNVDNHNISLGLPVLTPFLPCTLQNEHSAF</sequence>
<name>A0A9D4LC50_DREPO</name>